<gene>
    <name evidence="5" type="ORF">SAMN05660976_02219</name>
</gene>
<dbReference type="STRING" id="46177.SAMN05660976_02219"/>
<dbReference type="Pfam" id="PF08386">
    <property type="entry name" value="Abhydrolase_4"/>
    <property type="match status" value="1"/>
</dbReference>
<evidence type="ECO:0000259" key="4">
    <source>
        <dbReference type="Pfam" id="PF08386"/>
    </source>
</evidence>
<dbReference type="AlphaFoldDB" id="A0A1H7P0M4"/>
<proteinExistence type="predicted"/>
<reference evidence="5 6" key="1">
    <citation type="submission" date="2016-10" db="EMBL/GenBank/DDBJ databases">
        <authorList>
            <person name="de Groot N.N."/>
        </authorList>
    </citation>
    <scope>NUCLEOTIDE SEQUENCE [LARGE SCALE GENOMIC DNA]</scope>
    <source>
        <strain evidence="5 6">DSM 43357</strain>
    </source>
</reference>
<dbReference type="InterPro" id="IPR029058">
    <property type="entry name" value="AB_hydrolase_fold"/>
</dbReference>
<name>A0A1H7P0M4_9ACTN</name>
<dbReference type="Gene3D" id="3.40.50.1820">
    <property type="entry name" value="alpha/beta hydrolase"/>
    <property type="match status" value="1"/>
</dbReference>
<keyword evidence="5" id="KW-0378">Hydrolase</keyword>
<dbReference type="Pfam" id="PF00561">
    <property type="entry name" value="Abhydrolase_1"/>
    <property type="match status" value="1"/>
</dbReference>
<dbReference type="GO" id="GO:0016787">
    <property type="term" value="F:hydrolase activity"/>
    <property type="evidence" value="ECO:0007669"/>
    <property type="project" value="UniProtKB-KW"/>
</dbReference>
<evidence type="ECO:0000313" key="5">
    <source>
        <dbReference type="EMBL" id="SEL28848.1"/>
    </source>
</evidence>
<accession>A0A1H7P0M4</accession>
<evidence type="ECO:0000259" key="3">
    <source>
        <dbReference type="Pfam" id="PF00561"/>
    </source>
</evidence>
<dbReference type="OrthoDB" id="3930934at2"/>
<dbReference type="InterPro" id="IPR013595">
    <property type="entry name" value="Pept_S33_TAP-like_C"/>
</dbReference>
<keyword evidence="6" id="KW-1185">Reference proteome</keyword>
<dbReference type="SUPFAM" id="SSF53474">
    <property type="entry name" value="alpha/beta-Hydrolases"/>
    <property type="match status" value="1"/>
</dbReference>
<feature type="region of interest" description="Disordered" evidence="1">
    <location>
        <begin position="522"/>
        <end position="550"/>
    </location>
</feature>
<feature type="domain" description="AB hydrolase-1" evidence="3">
    <location>
        <begin position="228"/>
        <end position="357"/>
    </location>
</feature>
<dbReference type="EMBL" id="FOBF01000004">
    <property type="protein sequence ID" value="SEL28848.1"/>
    <property type="molecule type" value="Genomic_DNA"/>
</dbReference>
<dbReference type="InterPro" id="IPR000073">
    <property type="entry name" value="AB_hydrolase_1"/>
</dbReference>
<keyword evidence="2" id="KW-0732">Signal</keyword>
<feature type="chain" id="PRO_5011599427" evidence="2">
    <location>
        <begin position="25"/>
        <end position="662"/>
    </location>
</feature>
<dbReference type="Proteomes" id="UP000198953">
    <property type="component" value="Unassembled WGS sequence"/>
</dbReference>
<sequence length="662" mass="68216">MLQRVVPVTALTVLCAAVPPPALATTPEQRLTPLSPVPAAVSPYEGALPAPVLADVSWQAVRRPAPVLASASDRSVPGVPVAVWDRSVPGAAPAVSGRSVLAAGGPYVPRALDWRDCGDGLRCASLRVPVDWGRPGGAATSVDVALLPAQDPSRRLGHIVVTLGYGSTVAAVRARPDTVSELARWFDVVLAEPRGAGVRCATPQPDPARLEAAGRGGWRAFARAGAAYDRSCRRAAGAAYAGLTSWQAAHDLDALRTALGESRLTYLGDSAGAVIGQAYLELFAGRVGRMYLEGVADHTEPGLEARLLSRARAAEAMLREFRSWCAALPACPLRRRDALTAFDDLVRRAPLRAGEDRVLTAAQVASAVRNGLDQGRRTELAQAMESALHGDATALATLLPTAPAASLASAGPVPSASLASAGPVPSVEQAGLATGVAYCRDFPTGVTAYREYRQIEARLRAAAPRVGWLSGRREIARCLGIAPGPSWPPHQPQRRQEAQSPPAAARLEPLEPSAAARLGPLESSAAGRSGPLESSAAGRSAPLGSPAAGRSAPAVTGRFLAAEGGGSVARVDAVARRAGRVLVGAGRSDAVTPASGAARVAAAFPGAVLLRHGDGHGAYLEQGVRKLRASCLRSHVHDYLVNGRLPRPGTTCGGELGGVLDG</sequence>
<evidence type="ECO:0000256" key="1">
    <source>
        <dbReference type="SAM" id="MobiDB-lite"/>
    </source>
</evidence>
<evidence type="ECO:0000256" key="2">
    <source>
        <dbReference type="SAM" id="SignalP"/>
    </source>
</evidence>
<feature type="region of interest" description="Disordered" evidence="1">
    <location>
        <begin position="482"/>
        <end position="504"/>
    </location>
</feature>
<evidence type="ECO:0000313" key="6">
    <source>
        <dbReference type="Proteomes" id="UP000198953"/>
    </source>
</evidence>
<feature type="signal peptide" evidence="2">
    <location>
        <begin position="1"/>
        <end position="24"/>
    </location>
</feature>
<feature type="domain" description="Peptidase S33 tripeptidyl aminopeptidase-like C-terminal" evidence="4">
    <location>
        <begin position="575"/>
        <end position="652"/>
    </location>
</feature>
<protein>
    <submittedName>
        <fullName evidence="5">Alpha/beta hydrolase fold</fullName>
    </submittedName>
</protein>
<organism evidence="5 6">
    <name type="scientific">Nonomuraea pusilla</name>
    <dbReference type="NCBI Taxonomy" id="46177"/>
    <lineage>
        <taxon>Bacteria</taxon>
        <taxon>Bacillati</taxon>
        <taxon>Actinomycetota</taxon>
        <taxon>Actinomycetes</taxon>
        <taxon>Streptosporangiales</taxon>
        <taxon>Streptosporangiaceae</taxon>
        <taxon>Nonomuraea</taxon>
    </lineage>
</organism>